<comment type="caution">
    <text evidence="6">The sequence shown here is derived from an EMBL/GenBank/DDBJ whole genome shotgun (WGS) entry which is preliminary data.</text>
</comment>
<dbReference type="InterPro" id="IPR002376">
    <property type="entry name" value="Formyl_transf_N"/>
</dbReference>
<protein>
    <recommendedName>
        <fullName evidence="3 4">Formyltetrahydrofolate deformylase</fullName>
        <ecNumber evidence="3 4">3.5.1.10</ecNumber>
    </recommendedName>
    <alternativeName>
        <fullName evidence="3">Formyl-FH(4) hydrolase</fullName>
    </alternativeName>
</protein>
<keyword evidence="1 3" id="KW-0554">One-carbon metabolism</keyword>
<dbReference type="PRINTS" id="PR01575">
    <property type="entry name" value="FFH4HYDRLASE"/>
</dbReference>
<dbReference type="PROSITE" id="PS51671">
    <property type="entry name" value="ACT"/>
    <property type="match status" value="1"/>
</dbReference>
<dbReference type="Pfam" id="PF01842">
    <property type="entry name" value="ACT"/>
    <property type="match status" value="1"/>
</dbReference>
<dbReference type="InterPro" id="IPR045865">
    <property type="entry name" value="ACT-like_dom_sf"/>
</dbReference>
<dbReference type="EC" id="3.5.1.10" evidence="3 4"/>
<evidence type="ECO:0000313" key="6">
    <source>
        <dbReference type="EMBL" id="KXU37131.1"/>
    </source>
</evidence>
<keyword evidence="2 3" id="KW-0378">Hydrolase</keyword>
<dbReference type="SUPFAM" id="SSF53328">
    <property type="entry name" value="Formyltransferase"/>
    <property type="match status" value="1"/>
</dbReference>
<dbReference type="GO" id="GO:0006189">
    <property type="term" value="P:'de novo' IMP biosynthetic process"/>
    <property type="evidence" value="ECO:0007669"/>
    <property type="project" value="UniProtKB-UniRule"/>
</dbReference>
<dbReference type="STRING" id="1548207.AXK11_02860"/>
<evidence type="ECO:0000256" key="4">
    <source>
        <dbReference type="NCBIfam" id="TIGR00655"/>
    </source>
</evidence>
<evidence type="ECO:0000256" key="2">
    <source>
        <dbReference type="ARBA" id="ARBA00022801"/>
    </source>
</evidence>
<evidence type="ECO:0000256" key="3">
    <source>
        <dbReference type="HAMAP-Rule" id="MF_01927"/>
    </source>
</evidence>
<dbReference type="InterPro" id="IPR004810">
    <property type="entry name" value="PurU"/>
</dbReference>
<dbReference type="Pfam" id="PF00551">
    <property type="entry name" value="Formyl_trans_N"/>
    <property type="match status" value="1"/>
</dbReference>
<dbReference type="OrthoDB" id="9806170at2"/>
<dbReference type="CDD" id="cd08648">
    <property type="entry name" value="FMT_core_Formyl-FH4-Hydrolase_C"/>
    <property type="match status" value="1"/>
</dbReference>
<evidence type="ECO:0000259" key="5">
    <source>
        <dbReference type="PROSITE" id="PS51671"/>
    </source>
</evidence>
<name>A0A139SRQ8_9BACT</name>
<dbReference type="InterPro" id="IPR044074">
    <property type="entry name" value="PurU_ACT"/>
</dbReference>
<dbReference type="InterPro" id="IPR041729">
    <property type="entry name" value="Formyl-FH4-Hydrolase_C"/>
</dbReference>
<dbReference type="RefSeq" id="WP_068629065.1">
    <property type="nucleotide sequence ID" value="NZ_LSZQ01000022.1"/>
</dbReference>
<dbReference type="InterPro" id="IPR002912">
    <property type="entry name" value="ACT_dom"/>
</dbReference>
<comment type="catalytic activity">
    <reaction evidence="3">
        <text>(6R)-10-formyltetrahydrofolate + H2O = (6S)-5,6,7,8-tetrahydrofolate + formate + H(+)</text>
        <dbReference type="Rhea" id="RHEA:19833"/>
        <dbReference type="ChEBI" id="CHEBI:15377"/>
        <dbReference type="ChEBI" id="CHEBI:15378"/>
        <dbReference type="ChEBI" id="CHEBI:15740"/>
        <dbReference type="ChEBI" id="CHEBI:57453"/>
        <dbReference type="ChEBI" id="CHEBI:195366"/>
        <dbReference type="EC" id="3.5.1.10"/>
    </reaction>
</comment>
<dbReference type="UniPathway" id="UPA00074">
    <property type="reaction ID" value="UER00170"/>
</dbReference>
<dbReference type="Gene3D" id="3.30.70.260">
    <property type="match status" value="1"/>
</dbReference>
<feature type="domain" description="ACT" evidence="5">
    <location>
        <begin position="17"/>
        <end position="94"/>
    </location>
</feature>
<proteinExistence type="inferred from homology"/>
<keyword evidence="3" id="KW-0658">Purine biosynthesis</keyword>
<dbReference type="Proteomes" id="UP000070058">
    <property type="component" value="Unassembled WGS sequence"/>
</dbReference>
<dbReference type="GO" id="GO:0006730">
    <property type="term" value="P:one-carbon metabolic process"/>
    <property type="evidence" value="ECO:0007669"/>
    <property type="project" value="UniProtKB-KW"/>
</dbReference>
<reference evidence="7" key="1">
    <citation type="submission" date="2016-02" db="EMBL/GenBank/DDBJ databases">
        <authorList>
            <person name="Sanders J.G."/>
            <person name="Lin J.Y."/>
            <person name="Wertz J.T."/>
            <person name="Russell J.A."/>
            <person name="Moreau C.S."/>
            <person name="Powell S."/>
        </authorList>
    </citation>
    <scope>NUCLEOTIDE SEQUENCE [LARGE SCALE GENOMIC DNA]</scope>
    <source>
        <strain evidence="7">CAG34</strain>
    </source>
</reference>
<evidence type="ECO:0000313" key="7">
    <source>
        <dbReference type="Proteomes" id="UP000070058"/>
    </source>
</evidence>
<dbReference type="HAMAP" id="MF_01927">
    <property type="entry name" value="PurU"/>
    <property type="match status" value="1"/>
</dbReference>
<comment type="similarity">
    <text evidence="3">Belongs to the PurU family.</text>
</comment>
<dbReference type="PANTHER" id="PTHR42706">
    <property type="entry name" value="FORMYLTETRAHYDROFOLATE DEFORMYLASE"/>
    <property type="match status" value="1"/>
</dbReference>
<sequence length="315" mass="35435">MTSLPTPPPVLNPARLRLIASCPDRVGIVARVATFLAERGASITEANHYHDTHSQWFFMRSEFEIGRGSPSAAEAHSPVSAAADDAALLARLAEEFRPIAEAFGMQWRITDAQQPRRVVILVSRFDHCLAHLLHRRKSGDLVFDLPCVISNHDDLRPLVEWYGVPFHHVPVPRDPAGKDAALKQTAALIDQAAPDTIVLARYMQIFPPWLCERYRDRIINIHHSFLPSFVGGRPYHQAEERGVKLIGATCHYVTEELDAGPIIEQDVVRIRHSDTIKDMMRLGKDVESAVLARGFRLHLEDRVLVHGHKTILFSE</sequence>
<dbReference type="EMBL" id="LSZQ01000022">
    <property type="protein sequence ID" value="KXU37131.1"/>
    <property type="molecule type" value="Genomic_DNA"/>
</dbReference>
<dbReference type="AlphaFoldDB" id="A0A139SRQ8"/>
<gene>
    <name evidence="3" type="primary">purU</name>
    <name evidence="6" type="ORF">AXK11_02860</name>
</gene>
<dbReference type="NCBIfam" id="TIGR00655">
    <property type="entry name" value="PurU"/>
    <property type="match status" value="1"/>
</dbReference>
<dbReference type="GO" id="GO:0008864">
    <property type="term" value="F:formyltetrahydrofolate deformylase activity"/>
    <property type="evidence" value="ECO:0007669"/>
    <property type="project" value="UniProtKB-UniRule"/>
</dbReference>
<feature type="active site" evidence="3">
    <location>
        <position position="258"/>
    </location>
</feature>
<dbReference type="CDD" id="cd04875">
    <property type="entry name" value="ACT_F4HF-DF"/>
    <property type="match status" value="1"/>
</dbReference>
<dbReference type="NCBIfam" id="NF004684">
    <property type="entry name" value="PRK06027.1"/>
    <property type="match status" value="1"/>
</dbReference>
<organism evidence="6 7">
    <name type="scientific">Cephaloticoccus primus</name>
    <dbReference type="NCBI Taxonomy" id="1548207"/>
    <lineage>
        <taxon>Bacteria</taxon>
        <taxon>Pseudomonadati</taxon>
        <taxon>Verrucomicrobiota</taxon>
        <taxon>Opitutia</taxon>
        <taxon>Opitutales</taxon>
        <taxon>Opitutaceae</taxon>
        <taxon>Cephaloticoccus</taxon>
    </lineage>
</organism>
<comment type="function">
    <text evidence="3">Catalyzes the hydrolysis of 10-formyltetrahydrofolate (formyl-FH4) to formate and tetrahydrofolate (FH4).</text>
</comment>
<dbReference type="Gene3D" id="3.40.50.170">
    <property type="entry name" value="Formyl transferase, N-terminal domain"/>
    <property type="match status" value="1"/>
</dbReference>
<comment type="pathway">
    <text evidence="3">Purine metabolism; IMP biosynthesis via de novo pathway; formate from 10-formyl-5,6,7,8-tetrahydrofolate: step 1/1.</text>
</comment>
<dbReference type="InterPro" id="IPR036477">
    <property type="entry name" value="Formyl_transf_N_sf"/>
</dbReference>
<accession>A0A139SRQ8</accession>
<dbReference type="SUPFAM" id="SSF55021">
    <property type="entry name" value="ACT-like"/>
    <property type="match status" value="1"/>
</dbReference>
<dbReference type="PIRSF" id="PIRSF036480">
    <property type="entry name" value="FormyFH4_hydr"/>
    <property type="match status" value="1"/>
</dbReference>
<keyword evidence="7" id="KW-1185">Reference proteome</keyword>
<evidence type="ECO:0000256" key="1">
    <source>
        <dbReference type="ARBA" id="ARBA00022563"/>
    </source>
</evidence>
<dbReference type="PANTHER" id="PTHR42706:SF1">
    <property type="entry name" value="FORMYLTETRAHYDROFOLATE DEFORMYLASE 2, MITOCHONDRIAL"/>
    <property type="match status" value="1"/>
</dbReference>